<dbReference type="Gene3D" id="3.20.20.70">
    <property type="entry name" value="Aldolase class I"/>
    <property type="match status" value="1"/>
</dbReference>
<dbReference type="InterPro" id="IPR013785">
    <property type="entry name" value="Aldolase_TIM"/>
</dbReference>
<dbReference type="NCBIfam" id="TIGR01182">
    <property type="entry name" value="eda"/>
    <property type="match status" value="1"/>
</dbReference>
<name>A0A3N1XSW5_9FIRM</name>
<evidence type="ECO:0000256" key="2">
    <source>
        <dbReference type="ARBA" id="ARBA00006906"/>
    </source>
</evidence>
<reference evidence="6 7" key="1">
    <citation type="submission" date="2018-11" db="EMBL/GenBank/DDBJ databases">
        <title>Genomic Encyclopedia of Type Strains, Phase IV (KMG-IV): sequencing the most valuable type-strain genomes for metagenomic binning, comparative biology and taxonomic classification.</title>
        <authorList>
            <person name="Goeker M."/>
        </authorList>
    </citation>
    <scope>NUCLEOTIDE SEQUENCE [LARGE SCALE GENOMIC DNA]</scope>
    <source>
        <strain evidence="6 7">DSM 26537</strain>
    </source>
</reference>
<keyword evidence="7" id="KW-1185">Reference proteome</keyword>
<comment type="similarity">
    <text evidence="2">Belongs to the KHG/KDPG aldolase family.</text>
</comment>
<comment type="subunit">
    <text evidence="3">Homotrimer.</text>
</comment>
<organism evidence="6 7">
    <name type="scientific">Mobilisporobacter senegalensis</name>
    <dbReference type="NCBI Taxonomy" id="1329262"/>
    <lineage>
        <taxon>Bacteria</taxon>
        <taxon>Bacillati</taxon>
        <taxon>Bacillota</taxon>
        <taxon>Clostridia</taxon>
        <taxon>Lachnospirales</taxon>
        <taxon>Lachnospiraceae</taxon>
        <taxon>Mobilisporobacter</taxon>
    </lineage>
</organism>
<dbReference type="RefSeq" id="WP_123609436.1">
    <property type="nucleotide sequence ID" value="NZ_RJVG01000005.1"/>
</dbReference>
<dbReference type="OrthoDB" id="9802667at2"/>
<evidence type="ECO:0000256" key="4">
    <source>
        <dbReference type="ARBA" id="ARBA00023239"/>
    </source>
</evidence>
<keyword evidence="4" id="KW-0456">Lyase</keyword>
<dbReference type="PANTHER" id="PTHR30246:SF1">
    <property type="entry name" value="2-DEHYDRO-3-DEOXY-6-PHOSPHOGALACTONATE ALDOLASE-RELATED"/>
    <property type="match status" value="1"/>
</dbReference>
<dbReference type="AlphaFoldDB" id="A0A3N1XSW5"/>
<dbReference type="SUPFAM" id="SSF51569">
    <property type="entry name" value="Aldolase"/>
    <property type="match status" value="1"/>
</dbReference>
<gene>
    <name evidence="6" type="ORF">EDD66_105203</name>
</gene>
<evidence type="ECO:0000256" key="5">
    <source>
        <dbReference type="ARBA" id="ARBA00023277"/>
    </source>
</evidence>
<comment type="pathway">
    <text evidence="1">Carbohydrate acid metabolism.</text>
</comment>
<evidence type="ECO:0000256" key="1">
    <source>
        <dbReference type="ARBA" id="ARBA00004761"/>
    </source>
</evidence>
<dbReference type="PANTHER" id="PTHR30246">
    <property type="entry name" value="2-KETO-3-DEOXY-6-PHOSPHOGLUCONATE ALDOLASE"/>
    <property type="match status" value="1"/>
</dbReference>
<dbReference type="Pfam" id="PF01081">
    <property type="entry name" value="Aldolase"/>
    <property type="match status" value="1"/>
</dbReference>
<keyword evidence="5" id="KW-0119">Carbohydrate metabolism</keyword>
<dbReference type="CDD" id="cd00452">
    <property type="entry name" value="KDPG_aldolase"/>
    <property type="match status" value="1"/>
</dbReference>
<evidence type="ECO:0000256" key="3">
    <source>
        <dbReference type="ARBA" id="ARBA00011233"/>
    </source>
</evidence>
<comment type="caution">
    <text evidence="6">The sequence shown here is derived from an EMBL/GenBank/DDBJ whole genome shotgun (WGS) entry which is preliminary data.</text>
</comment>
<dbReference type="Proteomes" id="UP000273083">
    <property type="component" value="Unassembled WGS sequence"/>
</dbReference>
<evidence type="ECO:0000313" key="7">
    <source>
        <dbReference type="Proteomes" id="UP000273083"/>
    </source>
</evidence>
<accession>A0A3N1XSW5</accession>
<proteinExistence type="inferred from homology"/>
<dbReference type="InterPro" id="IPR000887">
    <property type="entry name" value="Aldlse_KDPG_KHG"/>
</dbReference>
<protein>
    <submittedName>
        <fullName evidence="6">2-keto-3-deoxy-phosphogluconate aldolase</fullName>
    </submittedName>
</protein>
<sequence length="206" mass="22548">MNKSEVKNLMKGKLIAVIRVEDPNEAKIICRTIVESGIDTLEITFSVKDAEKLIYDLKQELPEAMIGAGTVLTKEQAELAYKNGADFIVSPCIVEEVGAYCKEYDIFCSMGAATPTEALHSYQAGSDVVKLFPGDCLSPKMIKGIKAPMPFIDMMPTGGVDDTNVKEWFKNGAYAAGFGGYLTSGINLSNLDELKRRCQKLLNAYQ</sequence>
<dbReference type="EMBL" id="RJVG01000005">
    <property type="protein sequence ID" value="ROR28262.1"/>
    <property type="molecule type" value="Genomic_DNA"/>
</dbReference>
<dbReference type="GO" id="GO:0016829">
    <property type="term" value="F:lyase activity"/>
    <property type="evidence" value="ECO:0007669"/>
    <property type="project" value="UniProtKB-KW"/>
</dbReference>
<evidence type="ECO:0000313" key="6">
    <source>
        <dbReference type="EMBL" id="ROR28262.1"/>
    </source>
</evidence>